<organism evidence="1 2">
    <name type="scientific">Streptomyces gottesmaniae</name>
    <dbReference type="NCBI Taxonomy" id="3075518"/>
    <lineage>
        <taxon>Bacteria</taxon>
        <taxon>Bacillati</taxon>
        <taxon>Actinomycetota</taxon>
        <taxon>Actinomycetes</taxon>
        <taxon>Kitasatosporales</taxon>
        <taxon>Streptomycetaceae</taxon>
        <taxon>Streptomyces</taxon>
    </lineage>
</organism>
<sequence length="68" mass="7442">MGVIERPDLPPGARRDLNQELHNLHRRAGLPSIRELAKAAAKSPTGVHNAFRLAKVPEHRLTMAISAS</sequence>
<gene>
    <name evidence="1" type="ORF">RM704_06170</name>
</gene>
<proteinExistence type="predicted"/>
<keyword evidence="2" id="KW-1185">Reference proteome</keyword>
<dbReference type="EMBL" id="JAVRFJ010000004">
    <property type="protein sequence ID" value="MDT0567066.1"/>
    <property type="molecule type" value="Genomic_DNA"/>
</dbReference>
<name>A0ABU2YSW2_9ACTN</name>
<evidence type="ECO:0000313" key="1">
    <source>
        <dbReference type="EMBL" id="MDT0567066.1"/>
    </source>
</evidence>
<dbReference type="Proteomes" id="UP001180737">
    <property type="component" value="Unassembled WGS sequence"/>
</dbReference>
<dbReference type="RefSeq" id="WP_033532194.1">
    <property type="nucleotide sequence ID" value="NZ_JAVRFJ010000004.1"/>
</dbReference>
<comment type="caution">
    <text evidence="1">The sequence shown here is derived from an EMBL/GenBank/DDBJ whole genome shotgun (WGS) entry which is preliminary data.</text>
</comment>
<protein>
    <submittedName>
        <fullName evidence="1">Uncharacterized protein</fullName>
    </submittedName>
</protein>
<evidence type="ECO:0000313" key="2">
    <source>
        <dbReference type="Proteomes" id="UP001180737"/>
    </source>
</evidence>
<reference evidence="1" key="1">
    <citation type="submission" date="2024-05" db="EMBL/GenBank/DDBJ databases">
        <title>30 novel species of actinomycetes from the DSMZ collection.</title>
        <authorList>
            <person name="Nouioui I."/>
        </authorList>
    </citation>
    <scope>NUCLEOTIDE SEQUENCE</scope>
    <source>
        <strain evidence="1">DSM 3412</strain>
    </source>
</reference>
<accession>A0ABU2YSW2</accession>